<feature type="compositionally biased region" description="Polar residues" evidence="1">
    <location>
        <begin position="367"/>
        <end position="381"/>
    </location>
</feature>
<feature type="compositionally biased region" description="Polar residues" evidence="1">
    <location>
        <begin position="399"/>
        <end position="420"/>
    </location>
</feature>
<feature type="region of interest" description="Disordered" evidence="1">
    <location>
        <begin position="224"/>
        <end position="255"/>
    </location>
</feature>
<organism evidence="3 4">
    <name type="scientific">Calocera viscosa (strain TUFC12733)</name>
    <dbReference type="NCBI Taxonomy" id="1330018"/>
    <lineage>
        <taxon>Eukaryota</taxon>
        <taxon>Fungi</taxon>
        <taxon>Dikarya</taxon>
        <taxon>Basidiomycota</taxon>
        <taxon>Agaricomycotina</taxon>
        <taxon>Dacrymycetes</taxon>
        <taxon>Dacrymycetales</taxon>
        <taxon>Dacrymycetaceae</taxon>
        <taxon>Calocera</taxon>
    </lineage>
</organism>
<keyword evidence="4" id="KW-1185">Reference proteome</keyword>
<proteinExistence type="predicted"/>
<feature type="region of interest" description="Disordered" evidence="1">
    <location>
        <begin position="1"/>
        <end position="98"/>
    </location>
</feature>
<feature type="compositionally biased region" description="Basic and acidic residues" evidence="1">
    <location>
        <begin position="519"/>
        <end position="531"/>
    </location>
</feature>
<dbReference type="InterPro" id="IPR051506">
    <property type="entry name" value="ATOS_Transcription_Regulators"/>
</dbReference>
<feature type="compositionally biased region" description="Low complexity" evidence="1">
    <location>
        <begin position="29"/>
        <end position="60"/>
    </location>
</feature>
<gene>
    <name evidence="3" type="ORF">CALVIDRAFT_7526</name>
</gene>
<dbReference type="OrthoDB" id="8625101at2759"/>
<dbReference type="Proteomes" id="UP000076738">
    <property type="component" value="Unassembled WGS sequence"/>
</dbReference>
<feature type="compositionally biased region" description="Low complexity" evidence="1">
    <location>
        <begin position="87"/>
        <end position="98"/>
    </location>
</feature>
<feature type="region of interest" description="Disordered" evidence="1">
    <location>
        <begin position="278"/>
        <end position="316"/>
    </location>
</feature>
<protein>
    <recommendedName>
        <fullName evidence="2">Atos-like C-terminal domain-containing protein</fullName>
    </recommendedName>
</protein>
<evidence type="ECO:0000259" key="2">
    <source>
        <dbReference type="Pfam" id="PF13889"/>
    </source>
</evidence>
<reference evidence="3 4" key="1">
    <citation type="journal article" date="2016" name="Mol. Biol. Evol.">
        <title>Comparative Genomics of Early-Diverging Mushroom-Forming Fungi Provides Insights into the Origins of Lignocellulose Decay Capabilities.</title>
        <authorList>
            <person name="Nagy L.G."/>
            <person name="Riley R."/>
            <person name="Tritt A."/>
            <person name="Adam C."/>
            <person name="Daum C."/>
            <person name="Floudas D."/>
            <person name="Sun H."/>
            <person name="Yadav J.S."/>
            <person name="Pangilinan J."/>
            <person name="Larsson K.H."/>
            <person name="Matsuura K."/>
            <person name="Barry K."/>
            <person name="Labutti K."/>
            <person name="Kuo R."/>
            <person name="Ohm R.A."/>
            <person name="Bhattacharya S.S."/>
            <person name="Shirouzu T."/>
            <person name="Yoshinaga Y."/>
            <person name="Martin F.M."/>
            <person name="Grigoriev I.V."/>
            <person name="Hibbett D.S."/>
        </authorList>
    </citation>
    <scope>NUCLEOTIDE SEQUENCE [LARGE SCALE GENOMIC DNA]</scope>
    <source>
        <strain evidence="3 4">TUFC12733</strain>
    </source>
</reference>
<feature type="compositionally biased region" description="Basic and acidic residues" evidence="1">
    <location>
        <begin position="452"/>
        <end position="479"/>
    </location>
</feature>
<feature type="region of interest" description="Disordered" evidence="1">
    <location>
        <begin position="512"/>
        <end position="531"/>
    </location>
</feature>
<dbReference type="PANTHER" id="PTHR13199">
    <property type="entry name" value="GH03947P"/>
    <property type="match status" value="1"/>
</dbReference>
<evidence type="ECO:0000256" key="1">
    <source>
        <dbReference type="SAM" id="MobiDB-lite"/>
    </source>
</evidence>
<feature type="domain" description="Atos-like C-terminal" evidence="2">
    <location>
        <begin position="258"/>
        <end position="342"/>
    </location>
</feature>
<evidence type="ECO:0000313" key="4">
    <source>
        <dbReference type="Proteomes" id="UP000076738"/>
    </source>
</evidence>
<sequence>MRPPTPLPSRPISIPSPSPYAAPSPSPSPSTSSSTPSSFSTTRSLPRSLLSQTPLSTSPLSSPPRPSPPFPQSQGHPSPPREPTATPSSFPSERRSSPLVGSWSSSLLSMRMPDAPLTVFPSFSARLRLPPLPLSTAQPLSSHGPSAPRQARLLTAPFRATFYSLSSPYVGTILLPSPHPLPVKGSVQLLLLNPEEQPLRAFLVPYDARSLRPGERTYVRQMCYAPSPASPSSSPSSDAPVESLTGKSQKEKPKPKGVLRYAVQFCISCSPLEDDPLPFDMELDLPSPSPSPSASSSGARRRRRSTSRPPKPAKHVYLSPSVRVVFASRTGDEDGPLRVETELEGSASFPAAAALPLPLPLPALPTSPKSPTKRANSNSKRPSSPFPLPLSPRLGPTLGISTDTAVSPPSSRAATPTQASGAELTPRLRGLGALGLVRALEPGSTSTGQDLELERDWSGEERGRSRSRERSPLAERDGQQEPMGVGRIPVLGELSTASGVELGWDGRASRVAYGPGPAHGERRWADEAVIR</sequence>
<dbReference type="PANTHER" id="PTHR13199:SF11">
    <property type="entry name" value="PROTEIN ATOSSA"/>
    <property type="match status" value="1"/>
</dbReference>
<dbReference type="AlphaFoldDB" id="A0A167S1U6"/>
<name>A0A167S1U6_CALVF</name>
<feature type="region of interest" description="Disordered" evidence="1">
    <location>
        <begin position="439"/>
        <end position="486"/>
    </location>
</feature>
<feature type="compositionally biased region" description="Low complexity" evidence="1">
    <location>
        <begin position="225"/>
        <end position="240"/>
    </location>
</feature>
<dbReference type="Pfam" id="PF13889">
    <property type="entry name" value="Chromosome_seg"/>
    <property type="match status" value="1"/>
</dbReference>
<dbReference type="InterPro" id="IPR033473">
    <property type="entry name" value="Atos-like_C"/>
</dbReference>
<feature type="region of interest" description="Disordered" evidence="1">
    <location>
        <begin position="360"/>
        <end position="426"/>
    </location>
</feature>
<feature type="compositionally biased region" description="Pro residues" evidence="1">
    <location>
        <begin position="61"/>
        <end position="82"/>
    </location>
</feature>
<feature type="compositionally biased region" description="Pro residues" evidence="1">
    <location>
        <begin position="1"/>
        <end position="28"/>
    </location>
</feature>
<evidence type="ECO:0000313" key="3">
    <source>
        <dbReference type="EMBL" id="KZP01501.1"/>
    </source>
</evidence>
<feature type="compositionally biased region" description="Basic residues" evidence="1">
    <location>
        <begin position="299"/>
        <end position="314"/>
    </location>
</feature>
<accession>A0A167S1U6</accession>
<dbReference type="STRING" id="1330018.A0A167S1U6"/>
<dbReference type="EMBL" id="KV417266">
    <property type="protein sequence ID" value="KZP01501.1"/>
    <property type="molecule type" value="Genomic_DNA"/>
</dbReference>